<reference evidence="4 5" key="1">
    <citation type="submission" date="2024-04" db="EMBL/GenBank/DDBJ databases">
        <authorList>
            <person name="Fracassetti M."/>
        </authorList>
    </citation>
    <scope>NUCLEOTIDE SEQUENCE [LARGE SCALE GENOMIC DNA]</scope>
</reference>
<dbReference type="Proteomes" id="UP001497516">
    <property type="component" value="Chromosome 1"/>
</dbReference>
<keyword evidence="2" id="KW-0677">Repeat</keyword>
<dbReference type="AlphaFoldDB" id="A0AAV2CNM1"/>
<evidence type="ECO:0000256" key="2">
    <source>
        <dbReference type="ARBA" id="ARBA00022737"/>
    </source>
</evidence>
<keyword evidence="5" id="KW-1185">Reference proteome</keyword>
<organism evidence="4 5">
    <name type="scientific">Linum trigynum</name>
    <dbReference type="NCBI Taxonomy" id="586398"/>
    <lineage>
        <taxon>Eukaryota</taxon>
        <taxon>Viridiplantae</taxon>
        <taxon>Streptophyta</taxon>
        <taxon>Embryophyta</taxon>
        <taxon>Tracheophyta</taxon>
        <taxon>Spermatophyta</taxon>
        <taxon>Magnoliopsida</taxon>
        <taxon>eudicotyledons</taxon>
        <taxon>Gunneridae</taxon>
        <taxon>Pentapetalae</taxon>
        <taxon>rosids</taxon>
        <taxon>fabids</taxon>
        <taxon>Malpighiales</taxon>
        <taxon>Linaceae</taxon>
        <taxon>Linum</taxon>
    </lineage>
</organism>
<dbReference type="InterPro" id="IPR038408">
    <property type="entry name" value="GNK2_sf"/>
</dbReference>
<evidence type="ECO:0000313" key="5">
    <source>
        <dbReference type="Proteomes" id="UP001497516"/>
    </source>
</evidence>
<proteinExistence type="predicted"/>
<dbReference type="EMBL" id="OZ034813">
    <property type="protein sequence ID" value="CAL1357365.1"/>
    <property type="molecule type" value="Genomic_DNA"/>
</dbReference>
<accession>A0AAV2CNM1</accession>
<keyword evidence="1" id="KW-0732">Signal</keyword>
<evidence type="ECO:0000259" key="3">
    <source>
        <dbReference type="PROSITE" id="PS51473"/>
    </source>
</evidence>
<gene>
    <name evidence="4" type="ORF">LTRI10_LOCUS5001</name>
</gene>
<evidence type="ECO:0000313" key="4">
    <source>
        <dbReference type="EMBL" id="CAL1357365.1"/>
    </source>
</evidence>
<sequence length="153" mass="16993">MAVQVRRLEALMATVLISLLVLTMINGGFHGRIIITAEGALDPMCGASDTCFCNPTDSAFPEAVDKVLSDLRVRVKCDVADYNYGSQYTYIHTSCANGPTCDDCLNRATQIMRQNCPGKIGAQYGNEECCARYELNNFCGYRYFAKEKETHHK</sequence>
<feature type="domain" description="Gnk2-homologous" evidence="3">
    <location>
        <begin position="40"/>
        <end position="138"/>
    </location>
</feature>
<dbReference type="InterPro" id="IPR002902">
    <property type="entry name" value="GNK2"/>
</dbReference>
<protein>
    <recommendedName>
        <fullName evidence="3">Gnk2-homologous domain-containing protein</fullName>
    </recommendedName>
</protein>
<dbReference type="PROSITE" id="PS51473">
    <property type="entry name" value="GNK2"/>
    <property type="match status" value="1"/>
</dbReference>
<name>A0AAV2CNM1_9ROSI</name>
<evidence type="ECO:0000256" key="1">
    <source>
        <dbReference type="ARBA" id="ARBA00022729"/>
    </source>
</evidence>
<dbReference type="Gene3D" id="3.30.430.20">
    <property type="entry name" value="Gnk2 domain, C-X8-C-X2-C motif"/>
    <property type="match status" value="1"/>
</dbReference>